<keyword evidence="5" id="KW-0175">Coiled coil</keyword>
<organism evidence="8 9">
    <name type="scientific">Kutzneria viridogrisea</name>
    <dbReference type="NCBI Taxonomy" id="47990"/>
    <lineage>
        <taxon>Bacteria</taxon>
        <taxon>Bacillati</taxon>
        <taxon>Actinomycetota</taxon>
        <taxon>Actinomycetes</taxon>
        <taxon>Pseudonocardiales</taxon>
        <taxon>Pseudonocardiaceae</taxon>
        <taxon>Kutzneria</taxon>
    </lineage>
</organism>
<evidence type="ECO:0000256" key="3">
    <source>
        <dbReference type="ARBA" id="ARBA00022448"/>
    </source>
</evidence>
<feature type="coiled-coil region" evidence="5">
    <location>
        <begin position="172"/>
        <end position="206"/>
    </location>
</feature>
<dbReference type="PANTHER" id="PTHR30532">
    <property type="entry name" value="IRON III DICITRATE-BINDING PERIPLASMIC PROTEIN"/>
    <property type="match status" value="1"/>
</dbReference>
<feature type="chain" id="PRO_5046382700" evidence="6">
    <location>
        <begin position="32"/>
        <end position="330"/>
    </location>
</feature>
<evidence type="ECO:0000256" key="5">
    <source>
        <dbReference type="SAM" id="Coils"/>
    </source>
</evidence>
<dbReference type="PROSITE" id="PS50983">
    <property type="entry name" value="FE_B12_PBP"/>
    <property type="match status" value="1"/>
</dbReference>
<evidence type="ECO:0000313" key="9">
    <source>
        <dbReference type="Proteomes" id="UP000517916"/>
    </source>
</evidence>
<comment type="similarity">
    <text evidence="2">Belongs to the bacterial solute-binding protein 8 family.</text>
</comment>
<comment type="caution">
    <text evidence="8">The sequence shown here is derived from an EMBL/GenBank/DDBJ whole genome shotgun (WGS) entry which is preliminary data.</text>
</comment>
<name>A0ABR6BB87_9PSEU</name>
<keyword evidence="4 6" id="KW-0732">Signal</keyword>
<gene>
    <name evidence="8" type="ORF">BC739_001342</name>
</gene>
<dbReference type="PANTHER" id="PTHR30532:SF1">
    <property type="entry name" value="IRON(3+)-HYDROXAMATE-BINDING PROTEIN FHUD"/>
    <property type="match status" value="1"/>
</dbReference>
<reference evidence="8 9" key="1">
    <citation type="submission" date="2020-08" db="EMBL/GenBank/DDBJ databases">
        <title>Genomic Encyclopedia of Archaeal and Bacterial Type Strains, Phase II (KMG-II): from individual species to whole genera.</title>
        <authorList>
            <person name="Goeker M."/>
        </authorList>
    </citation>
    <scope>NUCLEOTIDE SEQUENCE [LARGE SCALE GENOMIC DNA]</scope>
    <source>
        <strain evidence="8 9">DSM 43850</strain>
    </source>
</reference>
<proteinExistence type="inferred from homology"/>
<feature type="signal peptide" evidence="6">
    <location>
        <begin position="1"/>
        <end position="31"/>
    </location>
</feature>
<evidence type="ECO:0000313" key="8">
    <source>
        <dbReference type="EMBL" id="MBA8924145.1"/>
    </source>
</evidence>
<dbReference type="InterPro" id="IPR002491">
    <property type="entry name" value="ABC_transptr_periplasmic_BD"/>
</dbReference>
<evidence type="ECO:0000256" key="4">
    <source>
        <dbReference type="ARBA" id="ARBA00022729"/>
    </source>
</evidence>
<feature type="domain" description="Fe/B12 periplasmic-binding" evidence="7">
    <location>
        <begin position="64"/>
        <end position="330"/>
    </location>
</feature>
<comment type="subcellular location">
    <subcellularLocation>
        <location evidence="1">Cell envelope</location>
    </subcellularLocation>
</comment>
<evidence type="ECO:0000256" key="1">
    <source>
        <dbReference type="ARBA" id="ARBA00004196"/>
    </source>
</evidence>
<dbReference type="Gene3D" id="3.40.50.1980">
    <property type="entry name" value="Nitrogenase molybdenum iron protein domain"/>
    <property type="match status" value="2"/>
</dbReference>
<evidence type="ECO:0000259" key="7">
    <source>
        <dbReference type="PROSITE" id="PS50983"/>
    </source>
</evidence>
<keyword evidence="9" id="KW-1185">Reference proteome</keyword>
<dbReference type="InterPro" id="IPR051313">
    <property type="entry name" value="Bact_iron-sidero_bind"/>
</dbReference>
<sequence length="330" mass="35493">MTTQFQQGLRGSTWRWAVVAASVAALTLGIAACGSTADNAGAAGSTRSFDTPSGKVQIPTNPKSVVALDQYSYFGLLDVGVHPKATASGYTDSFAVFPPYADEYNKVAKVGNSLDVDIEQVGVQGPDLILGNKFLSLDKHKVEDYQKLAPTAILGGAPGEPGVAWPLWVIQAADAVGKKAEAEALKKQYEDRAAQIRKQYADKLAKLKFALINGGGGKWYLNLDESWGGTILHDMGVQFARAGITDPKNNTPEFSIENLDKLNEADVILYQADYQGKAGPDTQQIIDLPAYQGLRAVKAGKSFPTGNFYALHYKAAMAFQDEIEKILKQS</sequence>
<protein>
    <submittedName>
        <fullName evidence="8">Iron complex transport system substrate-binding protein</fullName>
    </submittedName>
</protein>
<dbReference type="Proteomes" id="UP000517916">
    <property type="component" value="Unassembled WGS sequence"/>
</dbReference>
<dbReference type="EMBL" id="JACJID010000001">
    <property type="protein sequence ID" value="MBA8924145.1"/>
    <property type="molecule type" value="Genomic_DNA"/>
</dbReference>
<keyword evidence="3" id="KW-0813">Transport</keyword>
<evidence type="ECO:0000256" key="6">
    <source>
        <dbReference type="SAM" id="SignalP"/>
    </source>
</evidence>
<evidence type="ECO:0000256" key="2">
    <source>
        <dbReference type="ARBA" id="ARBA00008814"/>
    </source>
</evidence>
<dbReference type="Pfam" id="PF01497">
    <property type="entry name" value="Peripla_BP_2"/>
    <property type="match status" value="1"/>
</dbReference>
<dbReference type="RefSeq" id="WP_182836617.1">
    <property type="nucleotide sequence ID" value="NZ_BAAABQ010000079.1"/>
</dbReference>
<accession>A0ABR6BB87</accession>
<dbReference type="SUPFAM" id="SSF53807">
    <property type="entry name" value="Helical backbone' metal receptor"/>
    <property type="match status" value="1"/>
</dbReference>